<comment type="caution">
    <text evidence="1">The sequence shown here is derived from an EMBL/GenBank/DDBJ whole genome shotgun (WGS) entry which is preliminary data.</text>
</comment>
<protein>
    <submittedName>
        <fullName evidence="1">Uncharacterized protein</fullName>
    </submittedName>
</protein>
<proteinExistence type="predicted"/>
<organism evidence="1 2">
    <name type="scientific">Ditylenchus destructor</name>
    <dbReference type="NCBI Taxonomy" id="166010"/>
    <lineage>
        <taxon>Eukaryota</taxon>
        <taxon>Metazoa</taxon>
        <taxon>Ecdysozoa</taxon>
        <taxon>Nematoda</taxon>
        <taxon>Chromadorea</taxon>
        <taxon>Rhabditida</taxon>
        <taxon>Tylenchina</taxon>
        <taxon>Tylenchomorpha</taxon>
        <taxon>Sphaerularioidea</taxon>
        <taxon>Anguinidae</taxon>
        <taxon>Anguininae</taxon>
        <taxon>Ditylenchus</taxon>
    </lineage>
</organism>
<dbReference type="AlphaFoldDB" id="A0AAD4MTQ2"/>
<gene>
    <name evidence="1" type="ORF">DdX_13306</name>
</gene>
<dbReference type="SUPFAM" id="SSF50978">
    <property type="entry name" value="WD40 repeat-like"/>
    <property type="match status" value="1"/>
</dbReference>
<reference evidence="1" key="1">
    <citation type="submission" date="2022-01" db="EMBL/GenBank/DDBJ databases">
        <title>Genome Sequence Resource for Two Populations of Ditylenchus destructor, the Migratory Endoparasitic Phytonematode.</title>
        <authorList>
            <person name="Zhang H."/>
            <person name="Lin R."/>
            <person name="Xie B."/>
        </authorList>
    </citation>
    <scope>NUCLEOTIDE SEQUENCE</scope>
    <source>
        <strain evidence="1">BazhouSP</strain>
    </source>
</reference>
<dbReference type="Proteomes" id="UP001201812">
    <property type="component" value="Unassembled WGS sequence"/>
</dbReference>
<dbReference type="InterPro" id="IPR036322">
    <property type="entry name" value="WD40_repeat_dom_sf"/>
</dbReference>
<sequence>MNEGRTLLVTCADSVLTYSLEGYRLCKVYKMRTSLSSAMRAVEVFGMEAYRFAVFDLSGQSLAIFSIMEPREPECTFNFAPIEKTVCVCWSDHSLYSLTKDGIVSKWKLLEKGRKLRESVWNFALDNCRKITGAGDGKFVISTVSNVINVSCCDCLV</sequence>
<evidence type="ECO:0000313" key="2">
    <source>
        <dbReference type="Proteomes" id="UP001201812"/>
    </source>
</evidence>
<dbReference type="EMBL" id="JAKKPZ010000052">
    <property type="protein sequence ID" value="KAI1705872.1"/>
    <property type="molecule type" value="Genomic_DNA"/>
</dbReference>
<keyword evidence="2" id="KW-1185">Reference proteome</keyword>
<name>A0AAD4MTQ2_9BILA</name>
<evidence type="ECO:0000313" key="1">
    <source>
        <dbReference type="EMBL" id="KAI1705872.1"/>
    </source>
</evidence>
<accession>A0AAD4MTQ2</accession>